<dbReference type="InterPro" id="IPR050600">
    <property type="entry name" value="SETD3_SETD6_MTase"/>
</dbReference>
<protein>
    <submittedName>
        <fullName evidence="2">SET domain-containing 8</fullName>
    </submittedName>
</protein>
<dbReference type="Gene3D" id="3.90.1410.10">
    <property type="entry name" value="set domain protein methyltransferase, domain 1"/>
    <property type="match status" value="1"/>
</dbReference>
<evidence type="ECO:0000256" key="1">
    <source>
        <dbReference type="SAM" id="MobiDB-lite"/>
    </source>
</evidence>
<feature type="region of interest" description="Disordered" evidence="1">
    <location>
        <begin position="43"/>
        <end position="93"/>
    </location>
</feature>
<dbReference type="PANTHER" id="PTHR13271">
    <property type="entry name" value="UNCHARACTERIZED PUTATIVE METHYLTRANSFERASE"/>
    <property type="match status" value="1"/>
</dbReference>
<dbReference type="SUPFAM" id="SSF82199">
    <property type="entry name" value="SET domain"/>
    <property type="match status" value="1"/>
</dbReference>
<gene>
    <name evidence="2" type="ORF">FALBO_1202</name>
</gene>
<accession>A0A8H4LQ11</accession>
<dbReference type="InterPro" id="IPR046341">
    <property type="entry name" value="SET_dom_sf"/>
</dbReference>
<dbReference type="CDD" id="cd10527">
    <property type="entry name" value="SET_LSMT"/>
    <property type="match status" value="1"/>
</dbReference>
<sequence length="580" mass="64595">MASSSSLSIAAFPAWARFNDVEFTNAELQETEGKGIGLVAARDLTATTTQSEKDTTTTTTSINAEGGEASSADGKEGERARAATGSESGTAIDGIDRNQTKLIRIPHDLVLSATAIEEYAKVDQNFRQLLDAAGHQAVADMFKSTRRDILLYLLAHLVLPSRSSSGSRGPASTPWTEYFKFLPRHVPVPTMWSEVERALLQGTSLEAALEAKLSALTNEFDELYEKSSGLAFWNSLLWEKETATIQDWILIDAWFRSRCLELPRAGDAMVPGLDMANHSHRPVAYYEENIKDDIVLLLRPGVEMTGGEEVTISYGEKSPAEMLFSYGFIDLNSAVHELTLPLEALPDDPLGKAKVHMFKAPPTLKLSRSDGKVSWRSPFAYLMCLNEEDGLEFKVLQAQDGQRELKLFWQEEDVTARAHDFEALIGSHPLCQVFRLRVVAVLHEVVSTQLTHVRPEISHDQLEPLRRAGVVREECIRAAETLREIEASVLESATEALEEQLPDRVMVALQQLTYRDPEFPHVNCYLPWFMDKVNFGHPAVLQDAWPPSPDFFPCPPQTFPSNLKNPSALWLASPQHIPRS</sequence>
<organism evidence="2 3">
    <name type="scientific">Fusarium albosuccineum</name>
    <dbReference type="NCBI Taxonomy" id="1237068"/>
    <lineage>
        <taxon>Eukaryota</taxon>
        <taxon>Fungi</taxon>
        <taxon>Dikarya</taxon>
        <taxon>Ascomycota</taxon>
        <taxon>Pezizomycotina</taxon>
        <taxon>Sordariomycetes</taxon>
        <taxon>Hypocreomycetidae</taxon>
        <taxon>Hypocreales</taxon>
        <taxon>Nectriaceae</taxon>
        <taxon>Fusarium</taxon>
        <taxon>Fusarium decemcellulare species complex</taxon>
    </lineage>
</organism>
<evidence type="ECO:0000313" key="3">
    <source>
        <dbReference type="Proteomes" id="UP000554235"/>
    </source>
</evidence>
<evidence type="ECO:0000313" key="2">
    <source>
        <dbReference type="EMBL" id="KAF4471882.1"/>
    </source>
</evidence>
<feature type="compositionally biased region" description="Low complexity" evidence="1">
    <location>
        <begin position="45"/>
        <end position="60"/>
    </location>
</feature>
<dbReference type="AlphaFoldDB" id="A0A8H4LQ11"/>
<dbReference type="Proteomes" id="UP000554235">
    <property type="component" value="Unassembled WGS sequence"/>
</dbReference>
<proteinExistence type="predicted"/>
<name>A0A8H4LQ11_9HYPO</name>
<dbReference type="GO" id="GO:0005634">
    <property type="term" value="C:nucleus"/>
    <property type="evidence" value="ECO:0007669"/>
    <property type="project" value="TreeGrafter"/>
</dbReference>
<reference evidence="2 3" key="1">
    <citation type="submission" date="2020-01" db="EMBL/GenBank/DDBJ databases">
        <title>Identification and distribution of gene clusters putatively required for synthesis of sphingolipid metabolism inhibitors in phylogenetically diverse species of the filamentous fungus Fusarium.</title>
        <authorList>
            <person name="Kim H.-S."/>
            <person name="Busman M."/>
            <person name="Brown D.W."/>
            <person name="Divon H."/>
            <person name="Uhlig S."/>
            <person name="Proctor R.H."/>
        </authorList>
    </citation>
    <scope>NUCLEOTIDE SEQUENCE [LARGE SCALE GENOMIC DNA]</scope>
    <source>
        <strain evidence="2 3">NRRL 20459</strain>
    </source>
</reference>
<comment type="caution">
    <text evidence="2">The sequence shown here is derived from an EMBL/GenBank/DDBJ whole genome shotgun (WGS) entry which is preliminary data.</text>
</comment>
<dbReference type="GO" id="GO:0016279">
    <property type="term" value="F:protein-lysine N-methyltransferase activity"/>
    <property type="evidence" value="ECO:0007669"/>
    <property type="project" value="TreeGrafter"/>
</dbReference>
<dbReference type="OrthoDB" id="441812at2759"/>
<dbReference type="PANTHER" id="PTHR13271:SF76">
    <property type="entry name" value="SET DOMAIN-CONTAINING PROTEIN 8"/>
    <property type="match status" value="1"/>
</dbReference>
<keyword evidence="3" id="KW-1185">Reference proteome</keyword>
<dbReference type="EMBL" id="JAADYS010000155">
    <property type="protein sequence ID" value="KAF4471882.1"/>
    <property type="molecule type" value="Genomic_DNA"/>
</dbReference>